<dbReference type="Proteomes" id="UP000242188">
    <property type="component" value="Unassembled WGS sequence"/>
</dbReference>
<feature type="region of interest" description="Disordered" evidence="1">
    <location>
        <begin position="160"/>
        <end position="234"/>
    </location>
</feature>
<reference evidence="5 6" key="1">
    <citation type="journal article" date="2017" name="Nat. Ecol. Evol.">
        <title>Scallop genome provides insights into evolution of bilaterian karyotype and development.</title>
        <authorList>
            <person name="Wang S."/>
            <person name="Zhang J."/>
            <person name="Jiao W."/>
            <person name="Li J."/>
            <person name="Xun X."/>
            <person name="Sun Y."/>
            <person name="Guo X."/>
            <person name="Huan P."/>
            <person name="Dong B."/>
            <person name="Zhang L."/>
            <person name="Hu X."/>
            <person name="Sun X."/>
            <person name="Wang J."/>
            <person name="Zhao C."/>
            <person name="Wang Y."/>
            <person name="Wang D."/>
            <person name="Huang X."/>
            <person name="Wang R."/>
            <person name="Lv J."/>
            <person name="Li Y."/>
            <person name="Zhang Z."/>
            <person name="Liu B."/>
            <person name="Lu W."/>
            <person name="Hui Y."/>
            <person name="Liang J."/>
            <person name="Zhou Z."/>
            <person name="Hou R."/>
            <person name="Li X."/>
            <person name="Liu Y."/>
            <person name="Li H."/>
            <person name="Ning X."/>
            <person name="Lin Y."/>
            <person name="Zhao L."/>
            <person name="Xing Q."/>
            <person name="Dou J."/>
            <person name="Li Y."/>
            <person name="Mao J."/>
            <person name="Guo H."/>
            <person name="Dou H."/>
            <person name="Li T."/>
            <person name="Mu C."/>
            <person name="Jiang W."/>
            <person name="Fu Q."/>
            <person name="Fu X."/>
            <person name="Miao Y."/>
            <person name="Liu J."/>
            <person name="Yu Q."/>
            <person name="Li R."/>
            <person name="Liao H."/>
            <person name="Li X."/>
            <person name="Kong Y."/>
            <person name="Jiang Z."/>
            <person name="Chourrout D."/>
            <person name="Li R."/>
            <person name="Bao Z."/>
        </authorList>
    </citation>
    <scope>NUCLEOTIDE SEQUENCE [LARGE SCALE GENOMIC DNA]</scope>
    <source>
        <strain evidence="5 6">PY_sf001</strain>
    </source>
</reference>
<name>A0A210QTD3_MIZYE</name>
<feature type="compositionally biased region" description="Polar residues" evidence="1">
    <location>
        <begin position="194"/>
        <end position="216"/>
    </location>
</feature>
<feature type="transmembrane region" description="Helical" evidence="2">
    <location>
        <begin position="241"/>
        <end position="266"/>
    </location>
</feature>
<feature type="chain" id="PRO_5013278860" description="Ig-like domain-containing protein" evidence="3">
    <location>
        <begin position="22"/>
        <end position="441"/>
    </location>
</feature>
<gene>
    <name evidence="5" type="ORF">KP79_PYT06692</name>
</gene>
<proteinExistence type="predicted"/>
<feature type="signal peptide" evidence="3">
    <location>
        <begin position="1"/>
        <end position="21"/>
    </location>
</feature>
<evidence type="ECO:0000313" key="5">
    <source>
        <dbReference type="EMBL" id="OWF51996.1"/>
    </source>
</evidence>
<evidence type="ECO:0000313" key="6">
    <source>
        <dbReference type="Proteomes" id="UP000242188"/>
    </source>
</evidence>
<dbReference type="InterPro" id="IPR007110">
    <property type="entry name" value="Ig-like_dom"/>
</dbReference>
<keyword evidence="2" id="KW-0472">Membrane</keyword>
<keyword evidence="2" id="KW-1133">Transmembrane helix</keyword>
<evidence type="ECO:0000259" key="4">
    <source>
        <dbReference type="PROSITE" id="PS50835"/>
    </source>
</evidence>
<dbReference type="EMBL" id="NEDP02002007">
    <property type="protein sequence ID" value="OWF51996.1"/>
    <property type="molecule type" value="Genomic_DNA"/>
</dbReference>
<sequence>METMMVFFIILLLNIQGTTESECSDAAESENIPYIRMCEDGNVTSDKVILDTHSAGATGETTCSCTVNATIIFIVYVQYYGIGLNPSTPGCGSEIVVNDTIKTGERIQSLTCNTFPEALVYNPPMTITWSGGPGGDSKYCLNITGYLILPNTTFTITCSKPETTTTPPSTRTSTTTVAKTTSQTTNHTEKPSTTDEQTTPVITNVSNTDQGTASAGPTSSHPTSSLPSDTSTQSTVDSLPLIIVIPTAAGGFLLIVIILIIAIVCSRKHGKSSKGRESYIDDTIDPYGTSNPITSATGANSVEERDGMKKNILYDTSHHIPSNGNYSTVQLPQSNSTEVEYAQVKKTHPKQSEEGEQNEIELSNLSGDGNDLYAVVNKPKKNKPDENATRTSNTTDEGLIYVKVDTTGLDDSVRRPSKPDDSKDTDNTDTYHVAYAQVVVT</sequence>
<dbReference type="OrthoDB" id="10540768at2759"/>
<protein>
    <recommendedName>
        <fullName evidence="4">Ig-like domain-containing protein</fullName>
    </recommendedName>
</protein>
<dbReference type="PROSITE" id="PS50835">
    <property type="entry name" value="IG_LIKE"/>
    <property type="match status" value="1"/>
</dbReference>
<organism evidence="5 6">
    <name type="scientific">Mizuhopecten yessoensis</name>
    <name type="common">Japanese scallop</name>
    <name type="synonym">Patinopecten yessoensis</name>
    <dbReference type="NCBI Taxonomy" id="6573"/>
    <lineage>
        <taxon>Eukaryota</taxon>
        <taxon>Metazoa</taxon>
        <taxon>Spiralia</taxon>
        <taxon>Lophotrochozoa</taxon>
        <taxon>Mollusca</taxon>
        <taxon>Bivalvia</taxon>
        <taxon>Autobranchia</taxon>
        <taxon>Pteriomorphia</taxon>
        <taxon>Pectinida</taxon>
        <taxon>Pectinoidea</taxon>
        <taxon>Pectinidae</taxon>
        <taxon>Mizuhopecten</taxon>
    </lineage>
</organism>
<evidence type="ECO:0000256" key="3">
    <source>
        <dbReference type="SAM" id="SignalP"/>
    </source>
</evidence>
<accession>A0A210QTD3</accession>
<feature type="compositionally biased region" description="Low complexity" evidence="1">
    <location>
        <begin position="160"/>
        <end position="185"/>
    </location>
</feature>
<keyword evidence="3" id="KW-0732">Signal</keyword>
<comment type="caution">
    <text evidence="5">The sequence shown here is derived from an EMBL/GenBank/DDBJ whole genome shotgun (WGS) entry which is preliminary data.</text>
</comment>
<dbReference type="AlphaFoldDB" id="A0A210QTD3"/>
<feature type="compositionally biased region" description="Basic and acidic residues" evidence="1">
    <location>
        <begin position="411"/>
        <end position="426"/>
    </location>
</feature>
<evidence type="ECO:0000256" key="1">
    <source>
        <dbReference type="SAM" id="MobiDB-lite"/>
    </source>
</evidence>
<feature type="compositionally biased region" description="Low complexity" evidence="1">
    <location>
        <begin position="217"/>
        <end position="234"/>
    </location>
</feature>
<keyword evidence="2" id="KW-0812">Transmembrane</keyword>
<keyword evidence="6" id="KW-1185">Reference proteome</keyword>
<feature type="domain" description="Ig-like" evidence="4">
    <location>
        <begin position="89"/>
        <end position="174"/>
    </location>
</feature>
<evidence type="ECO:0000256" key="2">
    <source>
        <dbReference type="SAM" id="Phobius"/>
    </source>
</evidence>
<feature type="region of interest" description="Disordered" evidence="1">
    <location>
        <begin position="377"/>
        <end position="429"/>
    </location>
</feature>